<dbReference type="RefSeq" id="XP_003241195.1">
    <property type="nucleotide sequence ID" value="XM_003241147.3"/>
</dbReference>
<evidence type="ECO:0000313" key="1">
    <source>
        <dbReference type="EnsemblMetazoa" id="XP_003241195.1"/>
    </source>
</evidence>
<accession>A0A8R1W474</accession>
<name>A0A8R1W474_ACYPI</name>
<reference evidence="2" key="1">
    <citation type="submission" date="2010-06" db="EMBL/GenBank/DDBJ databases">
        <authorList>
            <person name="Jiang H."/>
            <person name="Abraham K."/>
            <person name="Ali S."/>
            <person name="Alsbrooks S.L."/>
            <person name="Anim B.N."/>
            <person name="Anosike U.S."/>
            <person name="Attaway T."/>
            <person name="Bandaranaike D.P."/>
            <person name="Battles P.K."/>
            <person name="Bell S.N."/>
            <person name="Bell A.V."/>
            <person name="Beltran B."/>
            <person name="Bickham C."/>
            <person name="Bustamante Y."/>
            <person name="Caleb T."/>
            <person name="Canada A."/>
            <person name="Cardenas V."/>
            <person name="Carter K."/>
            <person name="Chacko J."/>
            <person name="Chandrabose M.N."/>
            <person name="Chavez D."/>
            <person name="Chavez A."/>
            <person name="Chen L."/>
            <person name="Chu H.-S."/>
            <person name="Claassen K.J."/>
            <person name="Cockrell R."/>
            <person name="Collins M."/>
            <person name="Cooper J.A."/>
            <person name="Cree A."/>
            <person name="Curry S.M."/>
            <person name="Da Y."/>
            <person name="Dao M.D."/>
            <person name="Das B."/>
            <person name="Davila M.-L."/>
            <person name="Davy-Carroll L."/>
            <person name="Denson S."/>
            <person name="Dinh H."/>
            <person name="Ebong V.E."/>
            <person name="Edwards J.R."/>
            <person name="Egan A."/>
            <person name="El-Daye J."/>
            <person name="Escobedo L."/>
            <person name="Fernandez S."/>
            <person name="Fernando P.R."/>
            <person name="Flagg N."/>
            <person name="Forbes L.D."/>
            <person name="Fowler R.G."/>
            <person name="Fu Q."/>
            <person name="Gabisi R.A."/>
            <person name="Ganer J."/>
            <person name="Garbino Pronczuk A."/>
            <person name="Garcia R.M."/>
            <person name="Garner T."/>
            <person name="Garrett T.E."/>
            <person name="Gonzalez D.A."/>
            <person name="Hamid H."/>
            <person name="Hawkins E.S."/>
            <person name="Hirani K."/>
            <person name="Hogues M.E."/>
            <person name="Hollins B."/>
            <person name="Hsiao C.-H."/>
            <person name="Jabil R."/>
            <person name="James M.L."/>
            <person name="Jhangiani S.N."/>
            <person name="Johnson B."/>
            <person name="Johnson Q."/>
            <person name="Joshi V."/>
            <person name="Kalu J.B."/>
            <person name="Kam C."/>
            <person name="Kashfia A."/>
            <person name="Keebler J."/>
            <person name="Kisamo H."/>
            <person name="Kovar C.L."/>
            <person name="Lago L.A."/>
            <person name="Lai C.-Y."/>
            <person name="Laidlaw J."/>
            <person name="Lara F."/>
            <person name="Le T.-K."/>
            <person name="Lee S.L."/>
            <person name="Legall F.H."/>
            <person name="Lemon S.J."/>
            <person name="Lewis L.R."/>
            <person name="Li B."/>
            <person name="Liu Y."/>
            <person name="Liu Y.-S."/>
            <person name="Lopez J."/>
            <person name="Lozado R.J."/>
            <person name="Lu J."/>
            <person name="Madu R.C."/>
            <person name="Maheshwari M."/>
            <person name="Maheshwari R."/>
            <person name="Malloy K."/>
            <person name="Martinez E."/>
            <person name="Mathew T."/>
            <person name="Mercado I.C."/>
            <person name="Mercado C."/>
            <person name="Meyer B."/>
            <person name="Montgomery K."/>
            <person name="Morgan M.B."/>
            <person name="Munidasa M."/>
            <person name="Nazareth L.V."/>
            <person name="Nelson J."/>
            <person name="Ng B.M."/>
            <person name="Nguyen N.B."/>
            <person name="Nguyen P.Q."/>
            <person name="Nguyen T."/>
            <person name="Obregon M."/>
            <person name="Okwuonu G.O."/>
            <person name="Onwere C.G."/>
            <person name="Orozco G."/>
            <person name="Parra A."/>
            <person name="Patel S."/>
            <person name="Patil S."/>
            <person name="Perez A."/>
            <person name="Perez Y."/>
            <person name="Pham C."/>
            <person name="Primus E.L."/>
            <person name="Pu L.-L."/>
            <person name="Puazo M."/>
            <person name="Qin X."/>
            <person name="Quiroz J.B."/>
            <person name="Reese J."/>
            <person name="Richards S."/>
            <person name="Rives C.M."/>
            <person name="Robberts R."/>
            <person name="Ruiz S.J."/>
            <person name="Ruiz M.J."/>
            <person name="Santibanez J."/>
            <person name="Schneider B.W."/>
            <person name="Sisson I."/>
            <person name="Smith M."/>
            <person name="Sodergren E."/>
            <person name="Song X.-Z."/>
            <person name="Song B.B."/>
            <person name="Summersgill H."/>
            <person name="Thelus R."/>
            <person name="Thornton R.D."/>
            <person name="Trejos Z.Y."/>
            <person name="Usmani K."/>
            <person name="Vattathil S."/>
            <person name="Villasana D."/>
            <person name="Walker D.L."/>
            <person name="Wang S."/>
            <person name="Wang K."/>
            <person name="White C.S."/>
            <person name="Williams A.C."/>
            <person name="Williamson J."/>
            <person name="Wilson K."/>
            <person name="Woghiren I.O."/>
            <person name="Woodworth J.R."/>
            <person name="Worley K.C."/>
            <person name="Wright R.A."/>
            <person name="Wu W."/>
            <person name="Young L."/>
            <person name="Zhang L."/>
            <person name="Zhang J."/>
            <person name="Zhu Y."/>
            <person name="Muzny D.M."/>
            <person name="Weinstock G."/>
            <person name="Gibbs R.A."/>
        </authorList>
    </citation>
    <scope>NUCLEOTIDE SEQUENCE [LARGE SCALE GENOMIC DNA]</scope>
    <source>
        <strain evidence="2">LSR1</strain>
    </source>
</reference>
<dbReference type="OrthoDB" id="6575217at2759"/>
<dbReference type="AlphaFoldDB" id="A0A8R1W474"/>
<dbReference type="GeneID" id="100575079"/>
<dbReference type="KEGG" id="api:100575079"/>
<protein>
    <submittedName>
        <fullName evidence="1">Uncharacterized protein</fullName>
    </submittedName>
</protein>
<dbReference type="EnsemblMetazoa" id="XM_003241147.4">
    <property type="protein sequence ID" value="XP_003241195.1"/>
    <property type="gene ID" value="LOC100575079"/>
</dbReference>
<keyword evidence="2" id="KW-1185">Reference proteome</keyword>
<dbReference type="Proteomes" id="UP000007819">
    <property type="component" value="Chromosome X"/>
</dbReference>
<proteinExistence type="predicted"/>
<sequence>MCTTIPKVKCCTVPACDLNTSINTREETANDLAKKVDCDKQKNATEIGQYYKCCTLSPVEPTPLTNVNCCERAKPCISNFCTAVKGECNNYDLTPYGKDFVLKTGRLIQKCLCVKFNGLQDTCKHTGCCSRLGCMRPLFPNCPPARQWKNEFICKTKEKRCPCPCD</sequence>
<reference evidence="1" key="2">
    <citation type="submission" date="2022-06" db="UniProtKB">
        <authorList>
            <consortium name="EnsemblMetazoa"/>
        </authorList>
    </citation>
    <scope>IDENTIFICATION</scope>
</reference>
<evidence type="ECO:0000313" key="2">
    <source>
        <dbReference type="Proteomes" id="UP000007819"/>
    </source>
</evidence>
<organism evidence="1 2">
    <name type="scientific">Acyrthosiphon pisum</name>
    <name type="common">Pea aphid</name>
    <dbReference type="NCBI Taxonomy" id="7029"/>
    <lineage>
        <taxon>Eukaryota</taxon>
        <taxon>Metazoa</taxon>
        <taxon>Ecdysozoa</taxon>
        <taxon>Arthropoda</taxon>
        <taxon>Hexapoda</taxon>
        <taxon>Insecta</taxon>
        <taxon>Pterygota</taxon>
        <taxon>Neoptera</taxon>
        <taxon>Paraneoptera</taxon>
        <taxon>Hemiptera</taxon>
        <taxon>Sternorrhyncha</taxon>
        <taxon>Aphidomorpha</taxon>
        <taxon>Aphidoidea</taxon>
        <taxon>Aphididae</taxon>
        <taxon>Macrosiphini</taxon>
        <taxon>Acyrthosiphon</taxon>
    </lineage>
</organism>